<dbReference type="EMBL" id="CP043450">
    <property type="protein sequence ID" value="QEM12591.1"/>
    <property type="molecule type" value="Genomic_DNA"/>
</dbReference>
<reference evidence="1" key="1">
    <citation type="submission" date="2019-08" db="EMBL/GenBank/DDBJ databases">
        <title>Comparative genome analysis confer to the adaptation heavy metal polluted environment.</title>
        <authorList>
            <person name="Li Y."/>
        </authorList>
    </citation>
    <scope>NUCLEOTIDE SEQUENCE [LARGE SCALE GENOMIC DNA]</scope>
    <source>
        <strain evidence="1">P1</strain>
    </source>
</reference>
<keyword evidence="2" id="KW-1185">Reference proteome</keyword>
<dbReference type="AlphaFoldDB" id="A0A5C1I6W5"/>
<protein>
    <submittedName>
        <fullName evidence="1">Uncharacterized protein</fullName>
    </submittedName>
</protein>
<accession>A0A5C1I6W5</accession>
<gene>
    <name evidence="1" type="ORF">DEO27_022110</name>
</gene>
<dbReference type="RefSeq" id="WP_112568695.1">
    <property type="nucleotide sequence ID" value="NZ_CP043450.1"/>
</dbReference>
<evidence type="ECO:0000313" key="2">
    <source>
        <dbReference type="Proteomes" id="UP000251402"/>
    </source>
</evidence>
<dbReference type="OrthoDB" id="1495886at2"/>
<dbReference type="Proteomes" id="UP000251402">
    <property type="component" value="Chromosome"/>
</dbReference>
<name>A0A5C1I6W5_9SPHI</name>
<proteinExistence type="predicted"/>
<sequence>MTYIFEKLIPVLAVVTAWSLGFANLQSTYNRQDNIKRKRLLFNLMELRYWIEKELQLDQQLAEILELFIIELQKRLPLPEDELLGIKALMSGIIRKQFLIQPKLPDLETSIDNIVKELAEVDPVFAFELNGRFQVTDKIKSIQAYLEQVEVPEGEGPSNKEKLFDKILRPKLMTEVVKQLDEHILNIAGMISRKVLKKVKNAVYPSDTMLDRSEVHSFLNDYITKLIHQFRQPGNMS</sequence>
<dbReference type="KEGG" id="mrub:DEO27_022110"/>
<evidence type="ECO:0000313" key="1">
    <source>
        <dbReference type="EMBL" id="QEM12591.1"/>
    </source>
</evidence>
<organism evidence="1 2">
    <name type="scientific">Mucilaginibacter rubeus</name>
    <dbReference type="NCBI Taxonomy" id="2027860"/>
    <lineage>
        <taxon>Bacteria</taxon>
        <taxon>Pseudomonadati</taxon>
        <taxon>Bacteroidota</taxon>
        <taxon>Sphingobacteriia</taxon>
        <taxon>Sphingobacteriales</taxon>
        <taxon>Sphingobacteriaceae</taxon>
        <taxon>Mucilaginibacter</taxon>
    </lineage>
</organism>